<organism evidence="2 3">
    <name type="scientific">Pseudolysinimonas kribbensis</name>
    <dbReference type="NCBI Taxonomy" id="433641"/>
    <lineage>
        <taxon>Bacteria</taxon>
        <taxon>Bacillati</taxon>
        <taxon>Actinomycetota</taxon>
        <taxon>Actinomycetes</taxon>
        <taxon>Micrococcales</taxon>
        <taxon>Microbacteriaceae</taxon>
        <taxon>Pseudolysinimonas</taxon>
    </lineage>
</organism>
<feature type="transmembrane region" description="Helical" evidence="1">
    <location>
        <begin position="12"/>
        <end position="29"/>
    </location>
</feature>
<dbReference type="EMBL" id="BSVB01000001">
    <property type="protein sequence ID" value="GMA95117.1"/>
    <property type="molecule type" value="Genomic_DNA"/>
</dbReference>
<keyword evidence="1" id="KW-0472">Membrane</keyword>
<accession>A0ABQ6K8G3</accession>
<keyword evidence="1" id="KW-0812">Transmembrane</keyword>
<feature type="transmembrane region" description="Helical" evidence="1">
    <location>
        <begin position="49"/>
        <end position="73"/>
    </location>
</feature>
<evidence type="ECO:0000313" key="2">
    <source>
        <dbReference type="EMBL" id="GMA95117.1"/>
    </source>
</evidence>
<evidence type="ECO:0008006" key="4">
    <source>
        <dbReference type="Google" id="ProtNLM"/>
    </source>
</evidence>
<dbReference type="Proteomes" id="UP001157034">
    <property type="component" value="Unassembled WGS sequence"/>
</dbReference>
<keyword evidence="1" id="KW-1133">Transmembrane helix</keyword>
<evidence type="ECO:0000256" key="1">
    <source>
        <dbReference type="SAM" id="Phobius"/>
    </source>
</evidence>
<name>A0ABQ6K8G3_9MICO</name>
<reference evidence="3" key="1">
    <citation type="journal article" date="2019" name="Int. J. Syst. Evol. Microbiol.">
        <title>The Global Catalogue of Microorganisms (GCM) 10K type strain sequencing project: providing services to taxonomists for standard genome sequencing and annotation.</title>
        <authorList>
            <consortium name="The Broad Institute Genomics Platform"/>
            <consortium name="The Broad Institute Genome Sequencing Center for Infectious Disease"/>
            <person name="Wu L."/>
            <person name="Ma J."/>
        </authorList>
    </citation>
    <scope>NUCLEOTIDE SEQUENCE [LARGE SCALE GENOMIC DNA]</scope>
    <source>
        <strain evidence="3">NBRC 108894</strain>
    </source>
</reference>
<sequence length="100" mass="10370">MTRPRLRTAAIVWGLVLAALGAGVAWLVLEPHRIAAIGLRVLEARPADIAIGLVGALLAVGAVIVVGSALSVVHRAQDRALERRLSMPAAGAPEGEPDDR</sequence>
<keyword evidence="3" id="KW-1185">Reference proteome</keyword>
<evidence type="ECO:0000313" key="3">
    <source>
        <dbReference type="Proteomes" id="UP001157034"/>
    </source>
</evidence>
<proteinExistence type="predicted"/>
<gene>
    <name evidence="2" type="ORF">GCM10025881_19410</name>
</gene>
<protein>
    <recommendedName>
        <fullName evidence="4">DUF1049 domain-containing protein</fullName>
    </recommendedName>
</protein>
<comment type="caution">
    <text evidence="2">The sequence shown here is derived from an EMBL/GenBank/DDBJ whole genome shotgun (WGS) entry which is preliminary data.</text>
</comment>
<dbReference type="RefSeq" id="WP_284253954.1">
    <property type="nucleotide sequence ID" value="NZ_BAAAQO010000002.1"/>
</dbReference>